<keyword evidence="4 7" id="KW-0812">Transmembrane</keyword>
<evidence type="ECO:0000256" key="5">
    <source>
        <dbReference type="ARBA" id="ARBA00022989"/>
    </source>
</evidence>
<keyword evidence="6 7" id="KW-0472">Membrane</keyword>
<evidence type="ECO:0000313" key="9">
    <source>
        <dbReference type="Proteomes" id="UP001596016"/>
    </source>
</evidence>
<feature type="transmembrane region" description="Helical" evidence="7">
    <location>
        <begin position="472"/>
        <end position="498"/>
    </location>
</feature>
<dbReference type="InterPro" id="IPR029044">
    <property type="entry name" value="Nucleotide-diphossugar_trans"/>
</dbReference>
<evidence type="ECO:0000313" key="8">
    <source>
        <dbReference type="EMBL" id="MFC5387377.1"/>
    </source>
</evidence>
<dbReference type="GO" id="GO:0016757">
    <property type="term" value="F:glycosyltransferase activity"/>
    <property type="evidence" value="ECO:0007669"/>
    <property type="project" value="UniProtKB-KW"/>
</dbReference>
<sequence length="608" mass="69554">MLRMMYGIGKDDAPLSRGEARGEDYDQQCPADIRAFTGQLGLAWLDTIDPHRFLVSDEQLRLLLRRHKSHLPVRYLHDDDKVYFLLSTRVIRLERLQASLRKYSRLAPRVRIVDESILRAALIERARPMLLHIATKGLADRHPEMSAHIVVNAWQGYMVGVLITLLPVAILLKPLQVLTFIHLLATLFFLACVILRITAALSTRLEKSKAAPLPRTDAPVYSVLVALYKEANIVPDLLTALERIIWPRDRLEIKLVCEADDLETLAALRARTLPAHIEIIEVPPVGPRTKPKALSYALPLTSGELIVLYDAEDWPHPLQLAQAWEKFRRNSPKLAVLQAPLEISNGHESAVARMFAFEYRALFYGLLPFLARMGLFLPLGGTSNHFRREALEAVGGWDPFNVTEDADLGVRLARFGYRLDVLSLPTREKAPRKFKVWIPQRTRWFKGWAQTWLVHMRTPAALGRDLGLFSYLLVQVLFAGMLASILLHPVLLLTFFILFLRLQLGMTNEILFPALMALDLINVSLGYFAFLLLGWRTLHPPQKHGFWRIVFLTPVYWVMMSLAGWRAIWHLWRQPFKWEKTPHEAMTPPSEKLSTLHDPTASCHRPFI</sequence>
<keyword evidence="2 8" id="KW-0328">Glycosyltransferase</keyword>
<evidence type="ECO:0000256" key="6">
    <source>
        <dbReference type="ARBA" id="ARBA00023136"/>
    </source>
</evidence>
<dbReference type="Proteomes" id="UP001596016">
    <property type="component" value="Unassembled WGS sequence"/>
</dbReference>
<feature type="transmembrane region" description="Helical" evidence="7">
    <location>
        <begin position="510"/>
        <end position="533"/>
    </location>
</feature>
<dbReference type="EC" id="2.4.-.-" evidence="8"/>
<evidence type="ECO:0000256" key="1">
    <source>
        <dbReference type="ARBA" id="ARBA00004141"/>
    </source>
</evidence>
<dbReference type="PANTHER" id="PTHR43867:SF2">
    <property type="entry name" value="CELLULOSE SYNTHASE CATALYTIC SUBUNIT A [UDP-FORMING]"/>
    <property type="match status" value="1"/>
</dbReference>
<dbReference type="Gene3D" id="3.90.550.10">
    <property type="entry name" value="Spore Coat Polysaccharide Biosynthesis Protein SpsA, Chain A"/>
    <property type="match status" value="1"/>
</dbReference>
<dbReference type="RefSeq" id="WP_378231297.1">
    <property type="nucleotide sequence ID" value="NZ_JBHSLL010000056.1"/>
</dbReference>
<dbReference type="PANTHER" id="PTHR43867">
    <property type="entry name" value="CELLULOSE SYNTHASE CATALYTIC SUBUNIT A [UDP-FORMING]"/>
    <property type="match status" value="1"/>
</dbReference>
<evidence type="ECO:0000256" key="2">
    <source>
        <dbReference type="ARBA" id="ARBA00022676"/>
    </source>
</evidence>
<accession>A0ABW0H0R1</accession>
<feature type="transmembrane region" description="Helical" evidence="7">
    <location>
        <begin position="149"/>
        <end position="172"/>
    </location>
</feature>
<name>A0ABW0H0R1_9HYPH</name>
<protein>
    <submittedName>
        <fullName evidence="8">Glycosyltransferase</fullName>
        <ecNumber evidence="8">2.4.-.-</ecNumber>
    </submittedName>
</protein>
<gene>
    <name evidence="8" type="ORF">ACFPLB_15565</name>
</gene>
<keyword evidence="9" id="KW-1185">Reference proteome</keyword>
<keyword evidence="5 7" id="KW-1133">Transmembrane helix</keyword>
<evidence type="ECO:0000256" key="4">
    <source>
        <dbReference type="ARBA" id="ARBA00022692"/>
    </source>
</evidence>
<comment type="caution">
    <text evidence="8">The sequence shown here is derived from an EMBL/GenBank/DDBJ whole genome shotgun (WGS) entry which is preliminary data.</text>
</comment>
<dbReference type="Pfam" id="PF13641">
    <property type="entry name" value="Glyco_tranf_2_3"/>
    <property type="match status" value="1"/>
</dbReference>
<feature type="transmembrane region" description="Helical" evidence="7">
    <location>
        <begin position="545"/>
        <end position="568"/>
    </location>
</feature>
<organism evidence="8 9">
    <name type="scientific">Aquamicrobium segne</name>
    <dbReference type="NCBI Taxonomy" id="469547"/>
    <lineage>
        <taxon>Bacteria</taxon>
        <taxon>Pseudomonadati</taxon>
        <taxon>Pseudomonadota</taxon>
        <taxon>Alphaproteobacteria</taxon>
        <taxon>Hyphomicrobiales</taxon>
        <taxon>Phyllobacteriaceae</taxon>
        <taxon>Aquamicrobium</taxon>
    </lineage>
</organism>
<dbReference type="EMBL" id="JBHSLL010000056">
    <property type="protein sequence ID" value="MFC5387377.1"/>
    <property type="molecule type" value="Genomic_DNA"/>
</dbReference>
<keyword evidence="3 8" id="KW-0808">Transferase</keyword>
<comment type="subcellular location">
    <subcellularLocation>
        <location evidence="1">Membrane</location>
        <topology evidence="1">Multi-pass membrane protein</topology>
    </subcellularLocation>
</comment>
<dbReference type="SUPFAM" id="SSF53448">
    <property type="entry name" value="Nucleotide-diphospho-sugar transferases"/>
    <property type="match status" value="1"/>
</dbReference>
<reference evidence="9" key="1">
    <citation type="journal article" date="2019" name="Int. J. Syst. Evol. Microbiol.">
        <title>The Global Catalogue of Microorganisms (GCM) 10K type strain sequencing project: providing services to taxonomists for standard genome sequencing and annotation.</title>
        <authorList>
            <consortium name="The Broad Institute Genomics Platform"/>
            <consortium name="The Broad Institute Genome Sequencing Center for Infectious Disease"/>
            <person name="Wu L."/>
            <person name="Ma J."/>
        </authorList>
    </citation>
    <scope>NUCLEOTIDE SEQUENCE [LARGE SCALE GENOMIC DNA]</scope>
    <source>
        <strain evidence="9">CGMCC 4.1415</strain>
    </source>
</reference>
<evidence type="ECO:0000256" key="7">
    <source>
        <dbReference type="SAM" id="Phobius"/>
    </source>
</evidence>
<proteinExistence type="predicted"/>
<evidence type="ECO:0000256" key="3">
    <source>
        <dbReference type="ARBA" id="ARBA00022679"/>
    </source>
</evidence>
<feature type="transmembrane region" description="Helical" evidence="7">
    <location>
        <begin position="361"/>
        <end position="379"/>
    </location>
</feature>
<dbReference type="InterPro" id="IPR050321">
    <property type="entry name" value="Glycosyltr_2/OpgH_subfam"/>
</dbReference>
<feature type="transmembrane region" description="Helical" evidence="7">
    <location>
        <begin position="178"/>
        <end position="199"/>
    </location>
</feature>